<sequence length="102" mass="11961">MWGVTYDPFKIEEKVGSVTYKLKLPAGTKLHHVFHVSLIKKKLGPIQNNSPKLPELDTQDQCPLQPEAILKRRVILRDEKPIIQFLIKWNHLDYEEASWEDK</sequence>
<dbReference type="Proteomes" id="UP001652660">
    <property type="component" value="Chromosome 4e"/>
</dbReference>
<evidence type="ECO:0000259" key="1">
    <source>
        <dbReference type="PROSITE" id="PS50013"/>
    </source>
</evidence>
<accession>A0ABM4U5N5</accession>
<dbReference type="Pfam" id="PF00385">
    <property type="entry name" value="Chromo"/>
    <property type="match status" value="1"/>
</dbReference>
<dbReference type="GeneID" id="140005487"/>
<dbReference type="InterPro" id="IPR023780">
    <property type="entry name" value="Chromo_domain"/>
</dbReference>
<dbReference type="Gene3D" id="2.40.50.40">
    <property type="match status" value="1"/>
</dbReference>
<dbReference type="RefSeq" id="XP_071902588.1">
    <property type="nucleotide sequence ID" value="XM_072046487.1"/>
</dbReference>
<organism evidence="2 3">
    <name type="scientific">Coffea arabica</name>
    <name type="common">Arabian coffee</name>
    <dbReference type="NCBI Taxonomy" id="13443"/>
    <lineage>
        <taxon>Eukaryota</taxon>
        <taxon>Viridiplantae</taxon>
        <taxon>Streptophyta</taxon>
        <taxon>Embryophyta</taxon>
        <taxon>Tracheophyta</taxon>
        <taxon>Spermatophyta</taxon>
        <taxon>Magnoliopsida</taxon>
        <taxon>eudicotyledons</taxon>
        <taxon>Gunneridae</taxon>
        <taxon>Pentapetalae</taxon>
        <taxon>asterids</taxon>
        <taxon>lamiids</taxon>
        <taxon>Gentianales</taxon>
        <taxon>Rubiaceae</taxon>
        <taxon>Ixoroideae</taxon>
        <taxon>Gardenieae complex</taxon>
        <taxon>Bertiereae - Coffeeae clade</taxon>
        <taxon>Coffeeae</taxon>
        <taxon>Coffea</taxon>
    </lineage>
</organism>
<dbReference type="PROSITE" id="PS50013">
    <property type="entry name" value="CHROMO_2"/>
    <property type="match status" value="1"/>
</dbReference>
<dbReference type="InterPro" id="IPR056924">
    <property type="entry name" value="SH3_Tf2-1"/>
</dbReference>
<keyword evidence="2" id="KW-1185">Reference proteome</keyword>
<dbReference type="SUPFAM" id="SSF54160">
    <property type="entry name" value="Chromo domain-like"/>
    <property type="match status" value="1"/>
</dbReference>
<gene>
    <name evidence="3" type="primary">LOC140005487</name>
</gene>
<evidence type="ECO:0000313" key="3">
    <source>
        <dbReference type="RefSeq" id="XP_071902588.1"/>
    </source>
</evidence>
<name>A0ABM4U5N5_COFAR</name>
<protein>
    <recommendedName>
        <fullName evidence="1">Chromo domain-containing protein</fullName>
    </recommendedName>
</protein>
<reference evidence="3" key="1">
    <citation type="submission" date="2025-08" db="UniProtKB">
        <authorList>
            <consortium name="RefSeq"/>
        </authorList>
    </citation>
    <scope>IDENTIFICATION</scope>
    <source>
        <tissue evidence="3">Leaves</tissue>
    </source>
</reference>
<proteinExistence type="predicted"/>
<evidence type="ECO:0000313" key="2">
    <source>
        <dbReference type="Proteomes" id="UP001652660"/>
    </source>
</evidence>
<dbReference type="InterPro" id="IPR016197">
    <property type="entry name" value="Chromo-like_dom_sf"/>
</dbReference>
<dbReference type="Pfam" id="PF24626">
    <property type="entry name" value="SH3_Tf2-1"/>
    <property type="match status" value="1"/>
</dbReference>
<feature type="domain" description="Chromo" evidence="1">
    <location>
        <begin position="64"/>
        <end position="102"/>
    </location>
</feature>
<dbReference type="InterPro" id="IPR000953">
    <property type="entry name" value="Chromo/chromo_shadow_dom"/>
</dbReference>